<dbReference type="Pfam" id="PF03033">
    <property type="entry name" value="Glyco_transf_28"/>
    <property type="match status" value="1"/>
</dbReference>
<dbReference type="GO" id="GO:0051991">
    <property type="term" value="F:UDP-N-acetyl-D-glucosamine:N-acetylmuramoyl-L-alanyl-D-glutamyl-meso-2,6-diaminopimelyl-D-alanyl-D-alanine-diphosphoundecaprenol 4-beta-N-acetylglucosaminlytransferase activity"/>
    <property type="evidence" value="ECO:0007669"/>
    <property type="project" value="RHEA"/>
</dbReference>
<evidence type="ECO:0000256" key="5">
    <source>
        <dbReference type="ARBA" id="ARBA00022960"/>
    </source>
</evidence>
<comment type="caution">
    <text evidence="13">The sequence shown here is derived from an EMBL/GenBank/DDBJ whole genome shotgun (WGS) entry which is preliminary data.</text>
</comment>
<proteinExistence type="inferred from homology"/>
<dbReference type="CDD" id="cd03785">
    <property type="entry name" value="GT28_MurG"/>
    <property type="match status" value="1"/>
</dbReference>
<dbReference type="EMBL" id="MGAE01000050">
    <property type="protein sequence ID" value="OGK38691.1"/>
    <property type="molecule type" value="Genomic_DNA"/>
</dbReference>
<evidence type="ECO:0000313" key="13">
    <source>
        <dbReference type="EMBL" id="OGK38691.1"/>
    </source>
</evidence>
<dbReference type="PANTHER" id="PTHR21015">
    <property type="entry name" value="UDP-N-ACETYLGLUCOSAMINE--N-ACETYLMURAMYL-(PENTAPEPTIDE) PYROPHOSPHORYL-UNDECAPRENOL N-ACETYLGLUCOSAMINE TRANSFERASE 1"/>
    <property type="match status" value="1"/>
</dbReference>
<keyword evidence="6 10" id="KW-0573">Peptidoglycan synthesis</keyword>
<feature type="binding site" evidence="10">
    <location>
        <position position="294"/>
    </location>
    <ligand>
        <name>UDP-N-acetyl-alpha-D-glucosamine</name>
        <dbReference type="ChEBI" id="CHEBI:57705"/>
    </ligand>
</feature>
<evidence type="ECO:0000256" key="2">
    <source>
        <dbReference type="ARBA" id="ARBA00022618"/>
    </source>
</evidence>
<dbReference type="InterPro" id="IPR006009">
    <property type="entry name" value="GlcNAc_MurG"/>
</dbReference>
<comment type="subcellular location">
    <subcellularLocation>
        <location evidence="10">Cell membrane</location>
        <topology evidence="10">Peripheral membrane protein</topology>
        <orientation evidence="10">Cytoplasmic side</orientation>
    </subcellularLocation>
</comment>
<keyword evidence="4 10" id="KW-0808">Transferase</keyword>
<dbReference type="GO" id="GO:0071555">
    <property type="term" value="P:cell wall organization"/>
    <property type="evidence" value="ECO:0007669"/>
    <property type="project" value="UniProtKB-KW"/>
</dbReference>
<dbReference type="Gene3D" id="3.40.50.2000">
    <property type="entry name" value="Glycogen Phosphorylase B"/>
    <property type="match status" value="2"/>
</dbReference>
<dbReference type="GO" id="GO:0005886">
    <property type="term" value="C:plasma membrane"/>
    <property type="evidence" value="ECO:0007669"/>
    <property type="project" value="UniProtKB-SubCell"/>
</dbReference>
<protein>
    <recommendedName>
        <fullName evidence="10">UDP-N-acetylglucosamine--N-acetylmuramyl-(pentapeptide) pyrophosphoryl-undecaprenol N-acetylglucosamine transferase</fullName>
        <ecNumber evidence="10">2.4.1.227</ecNumber>
    </recommendedName>
    <alternativeName>
        <fullName evidence="10">Undecaprenyl-PP-MurNAc-pentapeptide-UDPGlcNAc GlcNAc transferase</fullName>
    </alternativeName>
</protein>
<comment type="catalytic activity">
    <reaction evidence="10">
        <text>di-trans,octa-cis-undecaprenyl diphospho-N-acetyl-alpha-D-muramoyl-L-alanyl-D-glutamyl-meso-2,6-diaminopimeloyl-D-alanyl-D-alanine + UDP-N-acetyl-alpha-D-glucosamine = di-trans,octa-cis-undecaprenyl diphospho-[N-acetyl-alpha-D-glucosaminyl-(1-&gt;4)]-N-acetyl-alpha-D-muramoyl-L-alanyl-D-glutamyl-meso-2,6-diaminopimeloyl-D-alanyl-D-alanine + UDP + H(+)</text>
        <dbReference type="Rhea" id="RHEA:31227"/>
        <dbReference type="ChEBI" id="CHEBI:15378"/>
        <dbReference type="ChEBI" id="CHEBI:57705"/>
        <dbReference type="ChEBI" id="CHEBI:58223"/>
        <dbReference type="ChEBI" id="CHEBI:61387"/>
        <dbReference type="ChEBI" id="CHEBI:61388"/>
        <dbReference type="EC" id="2.4.1.227"/>
    </reaction>
</comment>
<comment type="similarity">
    <text evidence="10">Belongs to the glycosyltransferase 28 family. MurG subfamily.</text>
</comment>
<dbReference type="InterPro" id="IPR007235">
    <property type="entry name" value="Glyco_trans_28_C"/>
</dbReference>
<feature type="binding site" evidence="10">
    <location>
        <begin position="6"/>
        <end position="8"/>
    </location>
    <ligand>
        <name>UDP-N-acetyl-alpha-D-glucosamine</name>
        <dbReference type="ChEBI" id="CHEBI:57705"/>
    </ligand>
</feature>
<organism evidence="13 14">
    <name type="scientific">Candidatus Roizmanbacteria bacterium RIFCSPHIGHO2_12_FULL_44_10</name>
    <dbReference type="NCBI Taxonomy" id="1802054"/>
    <lineage>
        <taxon>Bacteria</taxon>
        <taxon>Candidatus Roizmaniibacteriota</taxon>
    </lineage>
</organism>
<evidence type="ECO:0000256" key="3">
    <source>
        <dbReference type="ARBA" id="ARBA00022676"/>
    </source>
</evidence>
<dbReference type="Pfam" id="PF04101">
    <property type="entry name" value="Glyco_tran_28_C"/>
    <property type="match status" value="1"/>
</dbReference>
<feature type="binding site" evidence="10">
    <location>
        <position position="168"/>
    </location>
    <ligand>
        <name>UDP-N-acetyl-alpha-D-glucosamine</name>
        <dbReference type="ChEBI" id="CHEBI:57705"/>
    </ligand>
</feature>
<dbReference type="HAMAP" id="MF_00033">
    <property type="entry name" value="MurG"/>
    <property type="match status" value="1"/>
</dbReference>
<dbReference type="InterPro" id="IPR004276">
    <property type="entry name" value="GlycoTrans_28_N"/>
</dbReference>
<evidence type="ECO:0000313" key="14">
    <source>
        <dbReference type="Proteomes" id="UP000179024"/>
    </source>
</evidence>
<keyword evidence="2 10" id="KW-0132">Cell division</keyword>
<dbReference type="PANTHER" id="PTHR21015:SF27">
    <property type="entry name" value="UDP-N-ACETYLGLUCOSAMINE--N-ACETYLMURAMYL-(PENTAPEPTIDE) PYROPHOSPHORYL-UNDECAPRENOL N-ACETYLGLUCOSAMINE TRANSFERASE"/>
    <property type="match status" value="1"/>
</dbReference>
<comment type="pathway">
    <text evidence="10">Cell wall biogenesis; peptidoglycan biosynthesis.</text>
</comment>
<keyword evidence="1 10" id="KW-1003">Cell membrane</keyword>
<name>A0A1F7I5P6_9BACT</name>
<dbReference type="GO" id="GO:0051301">
    <property type="term" value="P:cell division"/>
    <property type="evidence" value="ECO:0007669"/>
    <property type="project" value="UniProtKB-KW"/>
</dbReference>
<evidence type="ECO:0000256" key="4">
    <source>
        <dbReference type="ARBA" id="ARBA00022679"/>
    </source>
</evidence>
<dbReference type="GO" id="GO:0005975">
    <property type="term" value="P:carbohydrate metabolic process"/>
    <property type="evidence" value="ECO:0007669"/>
    <property type="project" value="InterPro"/>
</dbReference>
<evidence type="ECO:0000256" key="6">
    <source>
        <dbReference type="ARBA" id="ARBA00022984"/>
    </source>
</evidence>
<keyword evidence="8 10" id="KW-0131">Cell cycle</keyword>
<evidence type="ECO:0000256" key="7">
    <source>
        <dbReference type="ARBA" id="ARBA00023136"/>
    </source>
</evidence>
<feature type="domain" description="Glycosyl transferase family 28 C-terminal" evidence="12">
    <location>
        <begin position="187"/>
        <end position="350"/>
    </location>
</feature>
<evidence type="ECO:0000256" key="1">
    <source>
        <dbReference type="ARBA" id="ARBA00022475"/>
    </source>
</evidence>
<keyword evidence="9 10" id="KW-0961">Cell wall biogenesis/degradation</keyword>
<evidence type="ECO:0000259" key="12">
    <source>
        <dbReference type="Pfam" id="PF04101"/>
    </source>
</evidence>
<evidence type="ECO:0000259" key="11">
    <source>
        <dbReference type="Pfam" id="PF03033"/>
    </source>
</evidence>
<dbReference type="UniPathway" id="UPA00219"/>
<evidence type="ECO:0000256" key="8">
    <source>
        <dbReference type="ARBA" id="ARBA00023306"/>
    </source>
</evidence>
<feature type="domain" description="Glycosyltransferase family 28 N-terminal" evidence="11">
    <location>
        <begin position="6"/>
        <end position="145"/>
    </location>
</feature>
<keyword evidence="3 10" id="KW-0328">Glycosyltransferase</keyword>
<dbReference type="Proteomes" id="UP000179024">
    <property type="component" value="Unassembled WGS sequence"/>
</dbReference>
<accession>A0A1F7I5P6</accession>
<sequence length="366" mass="40672">MKILITGGHVTPALAVINELKKDKTIAIVFVGRQYTSDSELTLTYEYTQIEKLGIPFIHLTTGKLSRVLALETVTSLFKVVIGLIQSAAIMRKHKPEAILSFGGYLGLPIAIAGYFARIPVYVHEQTIAPGLSNRLIGNIARKIFVSFPETVSLFSKKRTLLTGNPLRPEVFREGNKPFPIVSEKPIIFVMGGSLGSHSINVHIENIISELTKDFVVIHQTGNIAEYNDYERLAALNIKNYHVGPHVYQDNIGWIYRHAAIVVSRAGANTVFELISLQKPSVLIPLPWSAGGEQEQQAALMERAGVAVTFDQSDASAKLLDLIKQAYKNREQYRRNFSKLRHLIQPDAAKKIIAAIIPKPADHERH</sequence>
<dbReference type="GO" id="GO:0050511">
    <property type="term" value="F:undecaprenyldiphospho-muramoylpentapeptide beta-N-acetylglucosaminyltransferase activity"/>
    <property type="evidence" value="ECO:0007669"/>
    <property type="project" value="UniProtKB-UniRule"/>
</dbReference>
<keyword evidence="7 10" id="KW-0472">Membrane</keyword>
<comment type="caution">
    <text evidence="10">Lacks conserved residue(s) required for the propagation of feature annotation.</text>
</comment>
<dbReference type="SUPFAM" id="SSF53756">
    <property type="entry name" value="UDP-Glycosyltransferase/glycogen phosphorylase"/>
    <property type="match status" value="1"/>
</dbReference>
<gene>
    <name evidence="10" type="primary">murG</name>
    <name evidence="13" type="ORF">A3F34_02650</name>
</gene>
<feature type="binding site" evidence="10">
    <location>
        <position position="194"/>
    </location>
    <ligand>
        <name>UDP-N-acetyl-alpha-D-glucosamine</name>
        <dbReference type="ChEBI" id="CHEBI:57705"/>
    </ligand>
</feature>
<reference evidence="13 14" key="1">
    <citation type="journal article" date="2016" name="Nat. Commun.">
        <title>Thousands of microbial genomes shed light on interconnected biogeochemical processes in an aquifer system.</title>
        <authorList>
            <person name="Anantharaman K."/>
            <person name="Brown C.T."/>
            <person name="Hug L.A."/>
            <person name="Sharon I."/>
            <person name="Castelle C.J."/>
            <person name="Probst A.J."/>
            <person name="Thomas B.C."/>
            <person name="Singh A."/>
            <person name="Wilkins M.J."/>
            <person name="Karaoz U."/>
            <person name="Brodie E.L."/>
            <person name="Williams K.H."/>
            <person name="Hubbard S.S."/>
            <person name="Banfield J.F."/>
        </authorList>
    </citation>
    <scope>NUCLEOTIDE SEQUENCE [LARGE SCALE GENOMIC DNA]</scope>
</reference>
<dbReference type="AlphaFoldDB" id="A0A1F7I5P6"/>
<dbReference type="EC" id="2.4.1.227" evidence="10"/>
<evidence type="ECO:0000256" key="10">
    <source>
        <dbReference type="HAMAP-Rule" id="MF_00033"/>
    </source>
</evidence>
<comment type="function">
    <text evidence="10">Cell wall formation. Catalyzes the transfer of a GlcNAc subunit on undecaprenyl-pyrophosphoryl-MurNAc-pentapeptide (lipid intermediate I) to form undecaprenyl-pyrophosphoryl-MurNAc-(pentapeptide)GlcNAc (lipid intermediate II).</text>
</comment>
<dbReference type="GO" id="GO:0008360">
    <property type="term" value="P:regulation of cell shape"/>
    <property type="evidence" value="ECO:0007669"/>
    <property type="project" value="UniProtKB-KW"/>
</dbReference>
<evidence type="ECO:0000256" key="9">
    <source>
        <dbReference type="ARBA" id="ARBA00023316"/>
    </source>
</evidence>
<dbReference type="GO" id="GO:0009252">
    <property type="term" value="P:peptidoglycan biosynthetic process"/>
    <property type="evidence" value="ECO:0007669"/>
    <property type="project" value="UniProtKB-UniRule"/>
</dbReference>
<keyword evidence="5 10" id="KW-0133">Cell shape</keyword>